<dbReference type="PROSITE" id="PS50102">
    <property type="entry name" value="RRM"/>
    <property type="match status" value="1"/>
</dbReference>
<evidence type="ECO:0000313" key="5">
    <source>
        <dbReference type="Proteomes" id="UP001597460"/>
    </source>
</evidence>
<dbReference type="PANTHER" id="PTHR48027">
    <property type="entry name" value="HETEROGENEOUS NUCLEAR RIBONUCLEOPROTEIN 87F-RELATED"/>
    <property type="match status" value="1"/>
</dbReference>
<dbReference type="InterPro" id="IPR035979">
    <property type="entry name" value="RBD_domain_sf"/>
</dbReference>
<reference evidence="5" key="1">
    <citation type="journal article" date="2019" name="Int. J. Syst. Evol. Microbiol.">
        <title>The Global Catalogue of Microorganisms (GCM) 10K type strain sequencing project: providing services to taxonomists for standard genome sequencing and annotation.</title>
        <authorList>
            <consortium name="The Broad Institute Genomics Platform"/>
            <consortium name="The Broad Institute Genome Sequencing Center for Infectious Disease"/>
            <person name="Wu L."/>
            <person name="Ma J."/>
        </authorList>
    </citation>
    <scope>NUCLEOTIDE SEQUENCE [LARGE SCALE GENOMIC DNA]</scope>
    <source>
        <strain evidence="5">KCTC 52042</strain>
    </source>
</reference>
<keyword evidence="5" id="KW-1185">Reference proteome</keyword>
<dbReference type="EMBL" id="JBHULI010000025">
    <property type="protein sequence ID" value="MFD2533112.1"/>
    <property type="molecule type" value="Genomic_DNA"/>
</dbReference>
<feature type="domain" description="RRM" evidence="3">
    <location>
        <begin position="1"/>
        <end position="79"/>
    </location>
</feature>
<sequence length="92" mass="10088">MNIYVGNLSYGVSDDQLREVFEAYGEVSSAKVISDKYSGRSKGFGFVEMDNDAEAQAAIDQLDGAEIDGRAVKVNEAKPREDRPRNNKGGRN</sequence>
<dbReference type="InterPro" id="IPR000504">
    <property type="entry name" value="RRM_dom"/>
</dbReference>
<proteinExistence type="predicted"/>
<accession>A0ABW5JNS7</accession>
<dbReference type="SUPFAM" id="SSF54928">
    <property type="entry name" value="RNA-binding domain, RBD"/>
    <property type="match status" value="1"/>
</dbReference>
<keyword evidence="1" id="KW-0694">RNA-binding</keyword>
<protein>
    <submittedName>
        <fullName evidence="4">RNA recognition motif domain-containing protein</fullName>
    </submittedName>
</protein>
<dbReference type="InterPro" id="IPR012677">
    <property type="entry name" value="Nucleotide-bd_a/b_plait_sf"/>
</dbReference>
<dbReference type="SMART" id="SM00360">
    <property type="entry name" value="RRM"/>
    <property type="match status" value="1"/>
</dbReference>
<dbReference type="CDD" id="cd21608">
    <property type="entry name" value="RRM2_NsCP33_like"/>
    <property type="match status" value="1"/>
</dbReference>
<evidence type="ECO:0000256" key="1">
    <source>
        <dbReference type="ARBA" id="ARBA00022884"/>
    </source>
</evidence>
<evidence type="ECO:0000313" key="4">
    <source>
        <dbReference type="EMBL" id="MFD2533112.1"/>
    </source>
</evidence>
<name>A0ABW5JNS7_9BACT</name>
<feature type="region of interest" description="Disordered" evidence="2">
    <location>
        <begin position="70"/>
        <end position="92"/>
    </location>
</feature>
<feature type="compositionally biased region" description="Basic and acidic residues" evidence="2">
    <location>
        <begin position="70"/>
        <end position="85"/>
    </location>
</feature>
<evidence type="ECO:0000259" key="3">
    <source>
        <dbReference type="PROSITE" id="PS50102"/>
    </source>
</evidence>
<dbReference type="RefSeq" id="WP_390302822.1">
    <property type="nucleotide sequence ID" value="NZ_JBHULI010000025.1"/>
</dbReference>
<organism evidence="4 5">
    <name type="scientific">Gracilimonas halophila</name>
    <dbReference type="NCBI Taxonomy" id="1834464"/>
    <lineage>
        <taxon>Bacteria</taxon>
        <taxon>Pseudomonadati</taxon>
        <taxon>Balneolota</taxon>
        <taxon>Balneolia</taxon>
        <taxon>Balneolales</taxon>
        <taxon>Balneolaceae</taxon>
        <taxon>Gracilimonas</taxon>
    </lineage>
</organism>
<dbReference type="Gene3D" id="3.30.70.330">
    <property type="match status" value="1"/>
</dbReference>
<dbReference type="Proteomes" id="UP001597460">
    <property type="component" value="Unassembled WGS sequence"/>
</dbReference>
<dbReference type="InterPro" id="IPR052462">
    <property type="entry name" value="SLIRP/GR-RBP-like"/>
</dbReference>
<dbReference type="InterPro" id="IPR048289">
    <property type="entry name" value="RRM2_NsCP33-like"/>
</dbReference>
<comment type="caution">
    <text evidence="4">The sequence shown here is derived from an EMBL/GenBank/DDBJ whole genome shotgun (WGS) entry which is preliminary data.</text>
</comment>
<evidence type="ECO:0000256" key="2">
    <source>
        <dbReference type="SAM" id="MobiDB-lite"/>
    </source>
</evidence>
<dbReference type="Pfam" id="PF00076">
    <property type="entry name" value="RRM_1"/>
    <property type="match status" value="1"/>
</dbReference>
<gene>
    <name evidence="4" type="ORF">ACFSVN_11690</name>
</gene>